<evidence type="ECO:0000259" key="2">
    <source>
        <dbReference type="Pfam" id="PF04492"/>
    </source>
</evidence>
<reference evidence="4" key="1">
    <citation type="journal article" date="2019" name="Int. J. Syst. Evol. Microbiol.">
        <title>The Global Catalogue of Microorganisms (GCM) 10K type strain sequencing project: providing services to taxonomists for standard genome sequencing and annotation.</title>
        <authorList>
            <consortium name="The Broad Institute Genomics Platform"/>
            <consortium name="The Broad Institute Genome Sequencing Center for Infectious Disease"/>
            <person name="Wu L."/>
            <person name="Ma J."/>
        </authorList>
    </citation>
    <scope>NUCLEOTIDE SEQUENCE [LARGE SCALE GENOMIC DNA]</scope>
    <source>
        <strain evidence="4">JCM 17805</strain>
    </source>
</reference>
<dbReference type="InterPro" id="IPR036388">
    <property type="entry name" value="WH-like_DNA-bd_sf"/>
</dbReference>
<sequence>MGTVHQFPPIPAQTDTETGAGRKKARMEDGYTGLANELIEELMKAEYRLSGREYCILLAVVRKTFGYKKSADWIALSQFTELTGIGKTHVHLVIKGLVARNMLIRSTNGNDQKLAINTVIGNWLKENPLKAEQTRKRKGRKQPQKVVENTVTGLCKDITGYGNKSDVSGNKHAVSGNHKRKRNKPNINTLVDDADASSTQTVDKTPDLPVQQKQTAKAPAKRQASYRFEDCDRRFAQTMLDDINRITPITVTANLNAWANDIRLLREALVKNGQDARLIAKVWQFANTDAFWQSNVKSAKKFRQQFSTLYLRAQSRHLENRHENRTTGAGHSGAADPHTQFFGNVGRESFTDEDYDTVL</sequence>
<dbReference type="Pfam" id="PF04492">
    <property type="entry name" value="Phage_rep_O"/>
    <property type="match status" value="1"/>
</dbReference>
<feature type="region of interest" description="Disordered" evidence="1">
    <location>
        <begin position="320"/>
        <end position="345"/>
    </location>
</feature>
<dbReference type="InterPro" id="IPR006497">
    <property type="entry name" value="Phage_lambda_VrpO_N"/>
</dbReference>
<dbReference type="Gene3D" id="1.10.10.10">
    <property type="entry name" value="Winged helix-like DNA-binding domain superfamily/Winged helix DNA-binding domain"/>
    <property type="match status" value="1"/>
</dbReference>
<dbReference type="EMBL" id="BAABFL010000474">
    <property type="protein sequence ID" value="GAA4652370.1"/>
    <property type="molecule type" value="Genomic_DNA"/>
</dbReference>
<name>A0ABP8VBH7_9GAMM</name>
<dbReference type="Proteomes" id="UP001500604">
    <property type="component" value="Unassembled WGS sequence"/>
</dbReference>
<dbReference type="RefSeq" id="WP_345198918.1">
    <property type="nucleotide sequence ID" value="NZ_BAABFL010000474.1"/>
</dbReference>
<gene>
    <name evidence="3" type="ORF">GCM10023116_46540</name>
</gene>
<accession>A0ABP8VBH7</accession>
<organism evidence="3 4">
    <name type="scientific">Kistimonas scapharcae</name>
    <dbReference type="NCBI Taxonomy" id="1036133"/>
    <lineage>
        <taxon>Bacteria</taxon>
        <taxon>Pseudomonadati</taxon>
        <taxon>Pseudomonadota</taxon>
        <taxon>Gammaproteobacteria</taxon>
        <taxon>Oceanospirillales</taxon>
        <taxon>Endozoicomonadaceae</taxon>
        <taxon>Kistimonas</taxon>
    </lineage>
</organism>
<evidence type="ECO:0000256" key="1">
    <source>
        <dbReference type="SAM" id="MobiDB-lite"/>
    </source>
</evidence>
<dbReference type="NCBIfam" id="TIGR01610">
    <property type="entry name" value="phage_O_Nterm"/>
    <property type="match status" value="1"/>
</dbReference>
<protein>
    <submittedName>
        <fullName evidence="3">Replication protein</fullName>
    </submittedName>
</protein>
<feature type="region of interest" description="Disordered" evidence="1">
    <location>
        <begin position="1"/>
        <end position="22"/>
    </location>
</feature>
<evidence type="ECO:0000313" key="3">
    <source>
        <dbReference type="EMBL" id="GAA4652370.1"/>
    </source>
</evidence>
<feature type="domain" description="Bacteriophage lambda Replication protein O N-terminal" evidence="2">
    <location>
        <begin position="24"/>
        <end position="123"/>
    </location>
</feature>
<feature type="region of interest" description="Disordered" evidence="1">
    <location>
        <begin position="166"/>
        <end position="204"/>
    </location>
</feature>
<comment type="caution">
    <text evidence="3">The sequence shown here is derived from an EMBL/GenBank/DDBJ whole genome shotgun (WGS) entry which is preliminary data.</text>
</comment>
<keyword evidence="4" id="KW-1185">Reference proteome</keyword>
<proteinExistence type="predicted"/>
<evidence type="ECO:0000313" key="4">
    <source>
        <dbReference type="Proteomes" id="UP001500604"/>
    </source>
</evidence>